<dbReference type="InterPro" id="IPR036775">
    <property type="entry name" value="DNA_pol_Y-fam_lit_finger_sf"/>
</dbReference>
<dbReference type="Gene3D" id="3.30.70.270">
    <property type="match status" value="1"/>
</dbReference>
<evidence type="ECO:0000256" key="2">
    <source>
        <dbReference type="ARBA" id="ARBA00022763"/>
    </source>
</evidence>
<dbReference type="RefSeq" id="WP_148896568.1">
    <property type="nucleotide sequence ID" value="NZ_VNIB01000012.1"/>
</dbReference>
<comment type="caution">
    <text evidence="7">The sequence shown here is derived from an EMBL/GenBank/DDBJ whole genome shotgun (WGS) entry which is preliminary data.</text>
</comment>
<evidence type="ECO:0000313" key="8">
    <source>
        <dbReference type="Proteomes" id="UP000324159"/>
    </source>
</evidence>
<dbReference type="Gene3D" id="3.40.1170.60">
    <property type="match status" value="1"/>
</dbReference>
<dbReference type="InterPro" id="IPR050116">
    <property type="entry name" value="DNA_polymerase-Y"/>
</dbReference>
<dbReference type="SUPFAM" id="SSF100879">
    <property type="entry name" value="Lesion bypass DNA polymerase (Y-family), little finger domain"/>
    <property type="match status" value="1"/>
</dbReference>
<keyword evidence="4" id="KW-0234">DNA repair</keyword>
<evidence type="ECO:0000256" key="4">
    <source>
        <dbReference type="ARBA" id="ARBA00023204"/>
    </source>
</evidence>
<dbReference type="Gene3D" id="1.10.150.20">
    <property type="entry name" value="5' to 3' exonuclease, C-terminal subdomain"/>
    <property type="match status" value="1"/>
</dbReference>
<dbReference type="Pfam" id="PF11799">
    <property type="entry name" value="IMS_C"/>
    <property type="match status" value="1"/>
</dbReference>
<dbReference type="InterPro" id="IPR043128">
    <property type="entry name" value="Rev_trsase/Diguanyl_cyclase"/>
</dbReference>
<dbReference type="GO" id="GO:0003684">
    <property type="term" value="F:damaged DNA binding"/>
    <property type="evidence" value="ECO:0007669"/>
    <property type="project" value="InterPro"/>
</dbReference>
<reference evidence="7 8" key="1">
    <citation type="submission" date="2019-07" db="EMBL/GenBank/DDBJ databases">
        <title>Genomic Encyclopedia of Type Strains, Phase IV (KMG-IV): sequencing the most valuable type-strain genomes for metagenomic binning, comparative biology and taxonomic classification.</title>
        <authorList>
            <person name="Goeker M."/>
        </authorList>
    </citation>
    <scope>NUCLEOTIDE SEQUENCE [LARGE SCALE GENOMIC DNA]</scope>
    <source>
        <strain evidence="7 8">SS015</strain>
    </source>
</reference>
<dbReference type="PANTHER" id="PTHR11076">
    <property type="entry name" value="DNA REPAIR POLYMERASE UMUC / TRANSFERASE FAMILY MEMBER"/>
    <property type="match status" value="1"/>
</dbReference>
<dbReference type="GO" id="GO:0006281">
    <property type="term" value="P:DNA repair"/>
    <property type="evidence" value="ECO:0007669"/>
    <property type="project" value="UniProtKB-KW"/>
</dbReference>
<dbReference type="OrthoDB" id="9808813at2"/>
<organism evidence="7 8">
    <name type="scientific">Geothermobacter ehrlichii</name>
    <dbReference type="NCBI Taxonomy" id="213224"/>
    <lineage>
        <taxon>Bacteria</taxon>
        <taxon>Pseudomonadati</taxon>
        <taxon>Thermodesulfobacteriota</taxon>
        <taxon>Desulfuromonadia</taxon>
        <taxon>Desulfuromonadales</taxon>
        <taxon>Geothermobacteraceae</taxon>
        <taxon>Geothermobacter</taxon>
    </lineage>
</organism>
<keyword evidence="2" id="KW-0227">DNA damage</keyword>
<accession>A0A5D3WID8</accession>
<name>A0A5D3WID8_9BACT</name>
<dbReference type="PANTHER" id="PTHR11076:SF34">
    <property type="entry name" value="PROTEIN UMUC"/>
    <property type="match status" value="1"/>
</dbReference>
<evidence type="ECO:0000256" key="5">
    <source>
        <dbReference type="ARBA" id="ARBA00023236"/>
    </source>
</evidence>
<evidence type="ECO:0000256" key="1">
    <source>
        <dbReference type="ARBA" id="ARBA00010945"/>
    </source>
</evidence>
<dbReference type="Gene3D" id="3.30.1490.100">
    <property type="entry name" value="DNA polymerase, Y-family, little finger domain"/>
    <property type="match status" value="1"/>
</dbReference>
<dbReference type="GO" id="GO:0009432">
    <property type="term" value="P:SOS response"/>
    <property type="evidence" value="ECO:0007669"/>
    <property type="project" value="UniProtKB-KW"/>
</dbReference>
<dbReference type="Proteomes" id="UP000324159">
    <property type="component" value="Unassembled WGS sequence"/>
</dbReference>
<evidence type="ECO:0000256" key="3">
    <source>
        <dbReference type="ARBA" id="ARBA00023199"/>
    </source>
</evidence>
<evidence type="ECO:0000313" key="7">
    <source>
        <dbReference type="EMBL" id="TYO96721.1"/>
    </source>
</evidence>
<dbReference type="Pfam" id="PF00817">
    <property type="entry name" value="IMS"/>
    <property type="match status" value="1"/>
</dbReference>
<evidence type="ECO:0000259" key="6">
    <source>
        <dbReference type="PROSITE" id="PS50173"/>
    </source>
</evidence>
<dbReference type="AlphaFoldDB" id="A0A5D3WID8"/>
<dbReference type="PROSITE" id="PS50173">
    <property type="entry name" value="UMUC"/>
    <property type="match status" value="1"/>
</dbReference>
<dbReference type="GO" id="GO:0042276">
    <property type="term" value="P:error-prone translesion synthesis"/>
    <property type="evidence" value="ECO:0007669"/>
    <property type="project" value="TreeGrafter"/>
</dbReference>
<dbReference type="NCBIfam" id="NF002955">
    <property type="entry name" value="PRK03609.1"/>
    <property type="match status" value="1"/>
</dbReference>
<dbReference type="CDD" id="cd01700">
    <property type="entry name" value="PolY_Pol_V_umuC"/>
    <property type="match status" value="1"/>
</dbReference>
<dbReference type="InterPro" id="IPR001126">
    <property type="entry name" value="UmuC"/>
</dbReference>
<gene>
    <name evidence="7" type="ORF">EDC39_1129</name>
</gene>
<proteinExistence type="inferred from homology"/>
<dbReference type="Pfam" id="PF13438">
    <property type="entry name" value="DUF4113"/>
    <property type="match status" value="1"/>
</dbReference>
<dbReference type="GO" id="GO:0005829">
    <property type="term" value="C:cytosol"/>
    <property type="evidence" value="ECO:0007669"/>
    <property type="project" value="TreeGrafter"/>
</dbReference>
<dbReference type="EMBL" id="VNIB01000012">
    <property type="protein sequence ID" value="TYO96721.1"/>
    <property type="molecule type" value="Genomic_DNA"/>
</dbReference>
<protein>
    <submittedName>
        <fullName evidence="7">DNA polymerase V</fullName>
    </submittedName>
</protein>
<dbReference type="GO" id="GO:0003887">
    <property type="term" value="F:DNA-directed DNA polymerase activity"/>
    <property type="evidence" value="ECO:0007669"/>
    <property type="project" value="TreeGrafter"/>
</dbReference>
<dbReference type="InterPro" id="IPR043502">
    <property type="entry name" value="DNA/RNA_pol_sf"/>
</dbReference>
<keyword evidence="3" id="KW-0741">SOS mutagenesis</keyword>
<comment type="similarity">
    <text evidence="1">Belongs to the DNA polymerase type-Y family.</text>
</comment>
<keyword evidence="8" id="KW-1185">Reference proteome</keyword>
<dbReference type="InterPro" id="IPR025188">
    <property type="entry name" value="DUF4113"/>
</dbReference>
<feature type="domain" description="UmuC" evidence="6">
    <location>
        <begin position="4"/>
        <end position="186"/>
    </location>
</feature>
<dbReference type="InterPro" id="IPR017961">
    <property type="entry name" value="DNA_pol_Y-fam_little_finger"/>
</dbReference>
<sequence length="419" mass="46338">MRRFALVDCNNFYCSCERLFRPDLKKVPVVVLSNNDGCIVARSPEAKALGIGMGVPLFKVRDTVKRHNVRVFSSNYALYGDISARVMQTLERFSPDLEIYSIDEAFLDLSGVTSPVEYGQEIRATVHKHVGVPVSVGIGPTKTLAKLANYAAKKFKATQGVVDLSDPQKRQRLLAITPAGEVWGVGRRLAASLQKLGVTTALDLARREPRRIRRRFSVVLERTVRELNGESCIGLEAMPAAKKQIVCSRSFGEKLSDYGEVRQTVCEFAARAAEKLRREGLLARMVHLFIRTSPFDGTGPGYSNAATGTLPCPSADSLAILAMVTRLFDGIWKDGCRYAKAGVMLGDFCTPDQVQPDLFSAGTDHDRNGKLMQAVDAINHSGRGKIWFGGQRPQKDWFMRRAHLSPAYTTRWESIPEVG</sequence>
<keyword evidence="5" id="KW-0742">SOS response</keyword>
<dbReference type="SUPFAM" id="SSF56672">
    <property type="entry name" value="DNA/RNA polymerases"/>
    <property type="match status" value="1"/>
</dbReference>